<dbReference type="RefSeq" id="WP_028051867.1">
    <property type="nucleotide sequence ID" value="NZ_ATYG01000010.1"/>
</dbReference>
<keyword evidence="7 9" id="KW-0234">DNA repair</keyword>
<dbReference type="EMBL" id="JACCBS010000002">
    <property type="protein sequence ID" value="NYE57603.1"/>
    <property type="molecule type" value="Genomic_DNA"/>
</dbReference>
<evidence type="ECO:0000256" key="7">
    <source>
        <dbReference type="ARBA" id="ARBA00023204"/>
    </source>
</evidence>
<organism evidence="11 12">
    <name type="scientific">Carboxydothermus ferrireducens DSM 11255</name>
    <dbReference type="NCBI Taxonomy" id="1119529"/>
    <lineage>
        <taxon>Bacteria</taxon>
        <taxon>Bacillati</taxon>
        <taxon>Bacillota</taxon>
        <taxon>Clostridia</taxon>
        <taxon>Thermoanaerobacterales</taxon>
        <taxon>Thermoanaerobacteraceae</taxon>
        <taxon>Carboxydothermus</taxon>
    </lineage>
</organism>
<comment type="subcellular location">
    <subcellularLocation>
        <location evidence="9">Cytoplasm</location>
    </subcellularLocation>
</comment>
<dbReference type="Gene3D" id="3.40.50.300">
    <property type="entry name" value="P-loop containing nucleotide triphosphate hydrolases"/>
    <property type="match status" value="1"/>
</dbReference>
<evidence type="ECO:0000256" key="5">
    <source>
        <dbReference type="ARBA" id="ARBA00022840"/>
    </source>
</evidence>
<comment type="function">
    <text evidence="9">The RecF protein is involved in DNA metabolism; it is required for DNA replication and normal SOS inducibility. RecF binds preferentially to single-stranded, linear DNA. It also seems to bind ATP.</text>
</comment>
<accession>A0ABX2R8V0</accession>
<evidence type="ECO:0000256" key="8">
    <source>
        <dbReference type="ARBA" id="ARBA00023236"/>
    </source>
</evidence>
<proteinExistence type="inferred from homology"/>
<evidence type="ECO:0000256" key="4">
    <source>
        <dbReference type="ARBA" id="ARBA00022763"/>
    </source>
</evidence>
<keyword evidence="8 9" id="KW-0742">SOS response</keyword>
<comment type="similarity">
    <text evidence="9">Belongs to the RecF family.</text>
</comment>
<keyword evidence="2 9" id="KW-0235">DNA replication</keyword>
<comment type="caution">
    <text evidence="11">The sequence shown here is derived from an EMBL/GenBank/DDBJ whole genome shotgun (WGS) entry which is preliminary data.</text>
</comment>
<evidence type="ECO:0000259" key="10">
    <source>
        <dbReference type="Pfam" id="PF02463"/>
    </source>
</evidence>
<evidence type="ECO:0000256" key="3">
    <source>
        <dbReference type="ARBA" id="ARBA00022741"/>
    </source>
</evidence>
<dbReference type="InterPro" id="IPR001238">
    <property type="entry name" value="DNA-binding_RecF"/>
</dbReference>
<dbReference type="NCBIfam" id="TIGR00611">
    <property type="entry name" value="recf"/>
    <property type="match status" value="1"/>
</dbReference>
<evidence type="ECO:0000256" key="9">
    <source>
        <dbReference type="HAMAP-Rule" id="MF_00365"/>
    </source>
</evidence>
<keyword evidence="12" id="KW-1185">Reference proteome</keyword>
<sequence length="353" mass="40440">MFVDRLQLLNFRNYEELLIDFSPGKILIYGANGQGKTNLIEAIYYLVIGKSFRGKDNSLIRFGAESFQIGAKISKNDQKTTLGVEYSVKGKFFLKNGQKQKSFSSILGNLKGVLFTPDEPVIFFGFPANRRKALDLFLAQTSKTYLLNLIYYQKVLTNKNALLKQVWNVDNLIEAWNYKLAEFGAEIIKEREKCLKILNDIINELNAQLRFLPGKIEASYKTSGADDKEKIFELLKQKYTEEKDKKQALFGPHRDDLNFYVNGRDLKIFGSQGQKKGALLLFKLSQAVYMAKVSGEKPVVLLDDLYSEFDKEKREALEGFFLKYSDQVFITATEPIDLKNYHQVVFIENGKVS</sequence>
<dbReference type="Gene3D" id="1.20.1050.90">
    <property type="entry name" value="RecF/RecN/SMC, N-terminal domain"/>
    <property type="match status" value="1"/>
</dbReference>
<evidence type="ECO:0000256" key="6">
    <source>
        <dbReference type="ARBA" id="ARBA00023125"/>
    </source>
</evidence>
<keyword evidence="3 9" id="KW-0547">Nucleotide-binding</keyword>
<protein>
    <recommendedName>
        <fullName evidence="9">DNA replication and repair protein RecF</fullName>
    </recommendedName>
</protein>
<evidence type="ECO:0000313" key="12">
    <source>
        <dbReference type="Proteomes" id="UP000604066"/>
    </source>
</evidence>
<evidence type="ECO:0000313" key="11">
    <source>
        <dbReference type="EMBL" id="NYE57603.1"/>
    </source>
</evidence>
<reference evidence="11 12" key="1">
    <citation type="submission" date="2020-07" db="EMBL/GenBank/DDBJ databases">
        <title>Genomic Encyclopedia of Type Strains, Phase III (KMG-III): the genomes of soil and plant-associated and newly described type strains.</title>
        <authorList>
            <person name="Whitman W."/>
        </authorList>
    </citation>
    <scope>NUCLEOTIDE SEQUENCE [LARGE SCALE GENOMIC DNA]</scope>
    <source>
        <strain evidence="11 12">DSM 11255</strain>
    </source>
</reference>
<keyword evidence="5 9" id="KW-0067">ATP-binding</keyword>
<dbReference type="InterPro" id="IPR042174">
    <property type="entry name" value="RecF_2"/>
</dbReference>
<keyword evidence="1 9" id="KW-0963">Cytoplasm</keyword>
<evidence type="ECO:0000256" key="2">
    <source>
        <dbReference type="ARBA" id="ARBA00022705"/>
    </source>
</evidence>
<gene>
    <name evidence="9" type="primary">recF</name>
    <name evidence="11" type="ORF">HDG70_001318</name>
</gene>
<dbReference type="PANTHER" id="PTHR32182">
    <property type="entry name" value="DNA REPLICATION AND REPAIR PROTEIN RECF"/>
    <property type="match status" value="1"/>
</dbReference>
<dbReference type="Proteomes" id="UP000604066">
    <property type="component" value="Unassembled WGS sequence"/>
</dbReference>
<name>A0ABX2R8V0_9THEO</name>
<dbReference type="HAMAP" id="MF_00365">
    <property type="entry name" value="RecF"/>
    <property type="match status" value="1"/>
</dbReference>
<feature type="binding site" evidence="9">
    <location>
        <begin position="30"/>
        <end position="37"/>
    </location>
    <ligand>
        <name>ATP</name>
        <dbReference type="ChEBI" id="CHEBI:30616"/>
    </ligand>
</feature>
<dbReference type="PANTHER" id="PTHR32182:SF0">
    <property type="entry name" value="DNA REPLICATION AND REPAIR PROTEIN RECF"/>
    <property type="match status" value="1"/>
</dbReference>
<dbReference type="InterPro" id="IPR003395">
    <property type="entry name" value="RecF/RecN/SMC_N"/>
</dbReference>
<feature type="domain" description="RecF/RecN/SMC N-terminal" evidence="10">
    <location>
        <begin position="3"/>
        <end position="345"/>
    </location>
</feature>
<evidence type="ECO:0000256" key="1">
    <source>
        <dbReference type="ARBA" id="ARBA00022490"/>
    </source>
</evidence>
<dbReference type="InterPro" id="IPR027417">
    <property type="entry name" value="P-loop_NTPase"/>
</dbReference>
<dbReference type="SUPFAM" id="SSF52540">
    <property type="entry name" value="P-loop containing nucleoside triphosphate hydrolases"/>
    <property type="match status" value="1"/>
</dbReference>
<keyword evidence="4 9" id="KW-0227">DNA damage</keyword>
<keyword evidence="6 9" id="KW-0238">DNA-binding</keyword>
<dbReference type="Pfam" id="PF02463">
    <property type="entry name" value="SMC_N"/>
    <property type="match status" value="1"/>
</dbReference>